<keyword evidence="1" id="KW-0378">Hydrolase</keyword>
<dbReference type="GO" id="GO:0003724">
    <property type="term" value="F:RNA helicase activity"/>
    <property type="evidence" value="ECO:0007669"/>
    <property type="project" value="UniProtKB-EC"/>
</dbReference>
<evidence type="ECO:0000313" key="2">
    <source>
        <dbReference type="Proteomes" id="UP001567538"/>
    </source>
</evidence>
<proteinExistence type="predicted"/>
<dbReference type="EC" id="3.6.4.13" evidence="1"/>
<sequence>MFVLIMNTNVLLSSGGKILKSGSWGWDMFCCSSQRCLNSPSTQGFVPVEDIKLEDIKYKEKYREKQRKKNLVAKQAAKEQKKSGTQKQQQMLLLPLWPQEGVVERTAKESMPRYNQPQVDSLAVTYENFVLLMACIQSLAIQLELIVFVGILP</sequence>
<reference evidence="1 2" key="1">
    <citation type="submission" date="2024-06" db="EMBL/GenBank/DDBJ databases">
        <title>A chromosome level genome sequence of Diviner's sage (Salvia divinorum).</title>
        <authorList>
            <person name="Ford S.A."/>
            <person name="Ro D.-K."/>
            <person name="Ness R.W."/>
            <person name="Phillips M.A."/>
        </authorList>
    </citation>
    <scope>NUCLEOTIDE SEQUENCE [LARGE SCALE GENOMIC DNA]</scope>
    <source>
        <strain evidence="1">SAF-2024a</strain>
        <tissue evidence="1">Leaf</tissue>
    </source>
</reference>
<dbReference type="EMBL" id="JBEAFC010000004">
    <property type="protein sequence ID" value="KAL1559279.1"/>
    <property type="molecule type" value="Genomic_DNA"/>
</dbReference>
<dbReference type="GO" id="GO:0016787">
    <property type="term" value="F:hydrolase activity"/>
    <property type="evidence" value="ECO:0007669"/>
    <property type="project" value="UniProtKB-KW"/>
</dbReference>
<keyword evidence="1" id="KW-0547">Nucleotide-binding</keyword>
<protein>
    <submittedName>
        <fullName evidence="1">RNA helicase</fullName>
        <ecNumber evidence="1">3.6.4.13</ecNumber>
    </submittedName>
</protein>
<accession>A0ABD1HS18</accession>
<keyword evidence="1" id="KW-0347">Helicase</keyword>
<gene>
    <name evidence="1" type="ORF">AAHA92_09640</name>
</gene>
<comment type="caution">
    <text evidence="1">The sequence shown here is derived from an EMBL/GenBank/DDBJ whole genome shotgun (WGS) entry which is preliminary data.</text>
</comment>
<keyword evidence="1" id="KW-0067">ATP-binding</keyword>
<dbReference type="Proteomes" id="UP001567538">
    <property type="component" value="Unassembled WGS sequence"/>
</dbReference>
<evidence type="ECO:0000313" key="1">
    <source>
        <dbReference type="EMBL" id="KAL1559279.1"/>
    </source>
</evidence>
<organism evidence="1 2">
    <name type="scientific">Salvia divinorum</name>
    <name type="common">Maria pastora</name>
    <name type="synonym">Diviner's sage</name>
    <dbReference type="NCBI Taxonomy" id="28513"/>
    <lineage>
        <taxon>Eukaryota</taxon>
        <taxon>Viridiplantae</taxon>
        <taxon>Streptophyta</taxon>
        <taxon>Embryophyta</taxon>
        <taxon>Tracheophyta</taxon>
        <taxon>Spermatophyta</taxon>
        <taxon>Magnoliopsida</taxon>
        <taxon>eudicotyledons</taxon>
        <taxon>Gunneridae</taxon>
        <taxon>Pentapetalae</taxon>
        <taxon>asterids</taxon>
        <taxon>lamiids</taxon>
        <taxon>Lamiales</taxon>
        <taxon>Lamiaceae</taxon>
        <taxon>Nepetoideae</taxon>
        <taxon>Mentheae</taxon>
        <taxon>Salviinae</taxon>
        <taxon>Salvia</taxon>
        <taxon>Salvia subgen. Calosphace</taxon>
    </lineage>
</organism>
<dbReference type="AlphaFoldDB" id="A0ABD1HS18"/>
<name>A0ABD1HS18_SALDI</name>
<keyword evidence="2" id="KW-1185">Reference proteome</keyword>